<dbReference type="OrthoDB" id="1093631at2"/>
<evidence type="ECO:0000313" key="2">
    <source>
        <dbReference type="Proteomes" id="UP000292855"/>
    </source>
</evidence>
<dbReference type="EMBL" id="SGIT01000004">
    <property type="protein sequence ID" value="RZF58319.1"/>
    <property type="molecule type" value="Genomic_DNA"/>
</dbReference>
<organism evidence="1 2">
    <name type="scientific">Sphingobacterium corticibacterium</name>
    <dbReference type="NCBI Taxonomy" id="2484746"/>
    <lineage>
        <taxon>Bacteria</taxon>
        <taxon>Pseudomonadati</taxon>
        <taxon>Bacteroidota</taxon>
        <taxon>Sphingobacteriia</taxon>
        <taxon>Sphingobacteriales</taxon>
        <taxon>Sphingobacteriaceae</taxon>
        <taxon>Sphingobacterium</taxon>
    </lineage>
</organism>
<gene>
    <name evidence="1" type="ORF">EWE74_17015</name>
</gene>
<keyword evidence="2" id="KW-1185">Reference proteome</keyword>
<evidence type="ECO:0000313" key="1">
    <source>
        <dbReference type="EMBL" id="RZF58319.1"/>
    </source>
</evidence>
<comment type="caution">
    <text evidence="1">The sequence shown here is derived from an EMBL/GenBank/DDBJ whole genome shotgun (WGS) entry which is preliminary data.</text>
</comment>
<dbReference type="RefSeq" id="WP_130142869.1">
    <property type="nucleotide sequence ID" value="NZ_SGIT01000004.1"/>
</dbReference>
<dbReference type="AlphaFoldDB" id="A0A4Q6XNY8"/>
<protein>
    <submittedName>
        <fullName evidence="1">Uncharacterized protein</fullName>
    </submittedName>
</protein>
<accession>A0A4Q6XNY8</accession>
<proteinExistence type="predicted"/>
<name>A0A4Q6XNY8_9SPHI</name>
<sequence>MIQEINKAVQSYFQNNTDAHEVPVKVIASILLERKVLDRNHAAGLKLRQLLKKLDRENRLDEIPFVFPLRKEQYTYWYFKRQT</sequence>
<reference evidence="1 2" key="1">
    <citation type="submission" date="2019-02" db="EMBL/GenBank/DDBJ databases">
        <authorList>
            <person name="Li Y."/>
        </authorList>
    </citation>
    <scope>NUCLEOTIDE SEQUENCE [LARGE SCALE GENOMIC DNA]</scope>
    <source>
        <strain evidence="1 2">30C10-4-7</strain>
    </source>
</reference>
<dbReference type="Proteomes" id="UP000292855">
    <property type="component" value="Unassembled WGS sequence"/>
</dbReference>